<reference evidence="9" key="1">
    <citation type="submission" date="2017-02" db="UniProtKB">
        <authorList>
            <consortium name="WormBaseParasite"/>
        </authorList>
    </citation>
    <scope>IDENTIFICATION</scope>
</reference>
<dbReference type="Gene3D" id="1.10.20.10">
    <property type="entry name" value="Histone, subunit A"/>
    <property type="match status" value="1"/>
</dbReference>
<comment type="similarity">
    <text evidence="1">Belongs to the TAF9 family. CENP-S/MHF1 subfamily.</text>
</comment>
<evidence type="ECO:0000256" key="1">
    <source>
        <dbReference type="ARBA" id="ARBA00006612"/>
    </source>
</evidence>
<evidence type="ECO:0000256" key="2">
    <source>
        <dbReference type="ARBA" id="ARBA00016400"/>
    </source>
</evidence>
<gene>
    <name evidence="7" type="ORF">TTAC_LOCUS8006</name>
</gene>
<dbReference type="GO" id="GO:0031297">
    <property type="term" value="P:replication fork processing"/>
    <property type="evidence" value="ECO:0007669"/>
    <property type="project" value="TreeGrafter"/>
</dbReference>
<keyword evidence="4" id="KW-0238">DNA-binding</keyword>
<dbReference type="OrthoDB" id="250802at2759"/>
<dbReference type="STRING" id="6205.A0A0R3X3T0"/>
<keyword evidence="5" id="KW-0234">DNA repair</keyword>
<proteinExistence type="inferred from homology"/>
<dbReference type="GO" id="GO:0046982">
    <property type="term" value="F:protein heterodimerization activity"/>
    <property type="evidence" value="ECO:0007669"/>
    <property type="project" value="InterPro"/>
</dbReference>
<dbReference type="AlphaFoldDB" id="A0A0R3X3T0"/>
<dbReference type="InterPro" id="IPR029003">
    <property type="entry name" value="CENP-S/Mhf1"/>
</dbReference>
<evidence type="ECO:0000256" key="6">
    <source>
        <dbReference type="SAM" id="MobiDB-lite"/>
    </source>
</evidence>
<dbReference type="Proteomes" id="UP000274429">
    <property type="component" value="Unassembled WGS sequence"/>
</dbReference>
<dbReference type="WBParaSite" id="TTAC_0000802101-mRNA-1">
    <property type="protein sequence ID" value="TTAC_0000802101-mRNA-1"/>
    <property type="gene ID" value="TTAC_0000802101"/>
</dbReference>
<organism evidence="9">
    <name type="scientific">Hydatigena taeniaeformis</name>
    <name type="common">Feline tapeworm</name>
    <name type="synonym">Taenia taeniaeformis</name>
    <dbReference type="NCBI Taxonomy" id="6205"/>
    <lineage>
        <taxon>Eukaryota</taxon>
        <taxon>Metazoa</taxon>
        <taxon>Spiralia</taxon>
        <taxon>Lophotrochozoa</taxon>
        <taxon>Platyhelminthes</taxon>
        <taxon>Cestoda</taxon>
        <taxon>Eucestoda</taxon>
        <taxon>Cyclophyllidea</taxon>
        <taxon>Taeniidae</taxon>
        <taxon>Hydatigera</taxon>
    </lineage>
</organism>
<evidence type="ECO:0000313" key="9">
    <source>
        <dbReference type="WBParaSite" id="TTAC_0000802101-mRNA-1"/>
    </source>
</evidence>
<dbReference type="InterPro" id="IPR009072">
    <property type="entry name" value="Histone-fold"/>
</dbReference>
<dbReference type="GO" id="GO:0003677">
    <property type="term" value="F:DNA binding"/>
    <property type="evidence" value="ECO:0007669"/>
    <property type="project" value="UniProtKB-KW"/>
</dbReference>
<protein>
    <recommendedName>
        <fullName evidence="2">Centromere protein S</fullName>
    </recommendedName>
</protein>
<dbReference type="PANTHER" id="PTHR22980:SF0">
    <property type="entry name" value="CENTROMERE PROTEIN S"/>
    <property type="match status" value="1"/>
</dbReference>
<feature type="compositionally biased region" description="Polar residues" evidence="6">
    <location>
        <begin position="141"/>
        <end position="154"/>
    </location>
</feature>
<evidence type="ECO:0000256" key="4">
    <source>
        <dbReference type="ARBA" id="ARBA00023125"/>
    </source>
</evidence>
<accession>A0A0R3X3T0</accession>
<dbReference type="PANTHER" id="PTHR22980">
    <property type="entry name" value="CORTISTATIN"/>
    <property type="match status" value="1"/>
</dbReference>
<reference evidence="7 8" key="2">
    <citation type="submission" date="2018-11" db="EMBL/GenBank/DDBJ databases">
        <authorList>
            <consortium name="Pathogen Informatics"/>
        </authorList>
    </citation>
    <scope>NUCLEOTIDE SEQUENCE [LARGE SCALE GENOMIC DNA]</scope>
</reference>
<dbReference type="EMBL" id="UYWX01020431">
    <property type="protein sequence ID" value="VDM32490.1"/>
    <property type="molecule type" value="Genomic_DNA"/>
</dbReference>
<dbReference type="GO" id="GO:0071821">
    <property type="term" value="C:FANCM-MHF complex"/>
    <property type="evidence" value="ECO:0007669"/>
    <property type="project" value="InterPro"/>
</dbReference>
<dbReference type="GO" id="GO:0000712">
    <property type="term" value="P:resolution of meiotic recombination intermediates"/>
    <property type="evidence" value="ECO:0007669"/>
    <property type="project" value="TreeGrafter"/>
</dbReference>
<evidence type="ECO:0000313" key="7">
    <source>
        <dbReference type="EMBL" id="VDM32490.1"/>
    </source>
</evidence>
<dbReference type="SUPFAM" id="SSF47113">
    <property type="entry name" value="Histone-fold"/>
    <property type="match status" value="1"/>
</dbReference>
<dbReference type="GO" id="GO:0003682">
    <property type="term" value="F:chromatin binding"/>
    <property type="evidence" value="ECO:0007669"/>
    <property type="project" value="TreeGrafter"/>
</dbReference>
<sequence length="211" mass="23259">MPASESSSEPKLEQLSALHCECITRAKFVSDQSGVLISDEIASLVTENAFRFAQLLATDLEAFARHAKRSTINRDDVILFTRRNPLLRKFLDEKSATFDVASGEEDEGTKLQLLKRRARRSRTAKKSHDNSSMMSPLKTYFSPTDNTPSTSNVSRAAVSPLKRAFLESALSLTVSTPVEADRQQPGTGTPKISLLDSDDEFSSIFDDIGDV</sequence>
<keyword evidence="3" id="KW-0227">DNA damage</keyword>
<feature type="region of interest" description="Disordered" evidence="6">
    <location>
        <begin position="116"/>
        <end position="154"/>
    </location>
</feature>
<feature type="compositionally biased region" description="Basic residues" evidence="6">
    <location>
        <begin position="116"/>
        <end position="125"/>
    </location>
</feature>
<dbReference type="GO" id="GO:0006281">
    <property type="term" value="P:DNA repair"/>
    <property type="evidence" value="ECO:0007669"/>
    <property type="project" value="UniProtKB-KW"/>
</dbReference>
<feature type="region of interest" description="Disordered" evidence="6">
    <location>
        <begin position="175"/>
        <end position="195"/>
    </location>
</feature>
<evidence type="ECO:0000256" key="5">
    <source>
        <dbReference type="ARBA" id="ARBA00023204"/>
    </source>
</evidence>
<dbReference type="Pfam" id="PF15630">
    <property type="entry name" value="CENP-S"/>
    <property type="match status" value="1"/>
</dbReference>
<evidence type="ECO:0000313" key="8">
    <source>
        <dbReference type="Proteomes" id="UP000274429"/>
    </source>
</evidence>
<dbReference type="CDD" id="cd22919">
    <property type="entry name" value="HFD_CENP-S"/>
    <property type="match status" value="1"/>
</dbReference>
<evidence type="ECO:0000256" key="3">
    <source>
        <dbReference type="ARBA" id="ARBA00022763"/>
    </source>
</evidence>
<name>A0A0R3X3T0_HYDTA</name>
<keyword evidence="8" id="KW-1185">Reference proteome</keyword>